<evidence type="ECO:0000313" key="2">
    <source>
        <dbReference type="EMBL" id="KAG5166022.1"/>
    </source>
</evidence>
<protein>
    <submittedName>
        <fullName evidence="2">Uncharacterized protein</fullName>
    </submittedName>
</protein>
<reference evidence="2" key="1">
    <citation type="submission" date="2021-02" db="EMBL/GenBank/DDBJ databases">
        <title>Psilocybe cubensis genome.</title>
        <authorList>
            <person name="Mckernan K.J."/>
            <person name="Crawford S."/>
            <person name="Trippe A."/>
            <person name="Kane L.T."/>
            <person name="Mclaughlin S."/>
        </authorList>
    </citation>
    <scope>NUCLEOTIDE SEQUENCE [LARGE SCALE GENOMIC DNA]</scope>
    <source>
        <strain evidence="2">MGC-MH-2018</strain>
    </source>
</reference>
<keyword evidence="1" id="KW-0812">Transmembrane</keyword>
<dbReference type="EMBL" id="JAFIQS010000009">
    <property type="protein sequence ID" value="KAG5166022.1"/>
    <property type="molecule type" value="Genomic_DNA"/>
</dbReference>
<dbReference type="AlphaFoldDB" id="A0A8H8CH24"/>
<evidence type="ECO:0000256" key="1">
    <source>
        <dbReference type="SAM" id="Phobius"/>
    </source>
</evidence>
<accession>A0A8H8CH24</accession>
<feature type="transmembrane region" description="Helical" evidence="1">
    <location>
        <begin position="428"/>
        <end position="449"/>
    </location>
</feature>
<organism evidence="2">
    <name type="scientific">Psilocybe cubensis</name>
    <name type="common">Psychedelic mushroom</name>
    <name type="synonym">Stropharia cubensis</name>
    <dbReference type="NCBI Taxonomy" id="181762"/>
    <lineage>
        <taxon>Eukaryota</taxon>
        <taxon>Fungi</taxon>
        <taxon>Dikarya</taxon>
        <taxon>Basidiomycota</taxon>
        <taxon>Agaricomycotina</taxon>
        <taxon>Agaricomycetes</taxon>
        <taxon>Agaricomycetidae</taxon>
        <taxon>Agaricales</taxon>
        <taxon>Agaricineae</taxon>
        <taxon>Strophariaceae</taxon>
        <taxon>Psilocybe</taxon>
    </lineage>
</organism>
<sequence length="487" mass="56300">MTIEPSSHPEIELRAAGFRNTEPGGITHTTLLNLLEIYPDKAAWAPDLDHARLLRHFDHSSELPRLRIFFIEDLDFLDWSRWKTNDNPNLEPNDTAHWMQQRFGVSPLFFDGMTSRHFSGNASFVRKGHGRRVSLDGLYRFKSGISTPLTLVWFSHSLDQVPSSTYMIYQYTESVKNTILSCTHPDTTSSLLRPLAIDAFLAEDCLFALGADVLQPRNELIKYERRKFARFTPEQVAMAVENLHALSQRFNVISGHLADHHERINFLLKVHRRLLYTSEYYNTHTSSRRYAPWSFDEMPEEFPRPRMEYTNHSETEEPEDIESVLDSFDFILSKTDVLKRWVLNYNERTGIRINLFFNISTQTDNKTNLDIARLTSKIAVSTQRDSSSMITMAAVTMLFLPGTFVSALFSMVFFNSQSDNTLVVSEQIWLFFAITIPLTVAVFVLWLFWRRYRNEAEARSLGLSDDDLILNSEGKDAAHSKMLINEE</sequence>
<name>A0A8H8CH24_PSICU</name>
<feature type="transmembrane region" description="Helical" evidence="1">
    <location>
        <begin position="393"/>
        <end position="416"/>
    </location>
</feature>
<gene>
    <name evidence="2" type="ORF">JR316_009611</name>
</gene>
<proteinExistence type="predicted"/>
<keyword evidence="1" id="KW-1133">Transmembrane helix</keyword>
<dbReference type="OrthoDB" id="2866354at2759"/>
<dbReference type="Gene3D" id="1.20.58.340">
    <property type="entry name" value="Magnesium transport protein CorA, transmembrane region"/>
    <property type="match status" value="1"/>
</dbReference>
<comment type="caution">
    <text evidence="2">The sequence shown here is derived from an EMBL/GenBank/DDBJ whole genome shotgun (WGS) entry which is preliminary data.</text>
</comment>
<keyword evidence="1" id="KW-0472">Membrane</keyword>